<dbReference type="InterPro" id="IPR046848">
    <property type="entry name" value="E_motif"/>
</dbReference>
<dbReference type="PANTHER" id="PTHR47926:SF383">
    <property type="entry name" value="DYW DOMAIN-CONTAINING PROTEIN"/>
    <property type="match status" value="1"/>
</dbReference>
<dbReference type="PANTHER" id="PTHR47926">
    <property type="entry name" value="PENTATRICOPEPTIDE REPEAT-CONTAINING PROTEIN"/>
    <property type="match status" value="1"/>
</dbReference>
<dbReference type="Gene3D" id="1.25.40.10">
    <property type="entry name" value="Tetratricopeptide repeat domain"/>
    <property type="match status" value="5"/>
</dbReference>
<accession>A0A067J8K6</accession>
<feature type="domain" description="DYW" evidence="4">
    <location>
        <begin position="827"/>
        <end position="919"/>
    </location>
</feature>
<proteinExistence type="inferred from homology"/>
<keyword evidence="2" id="KW-0677">Repeat</keyword>
<dbReference type="AlphaFoldDB" id="A0A067J8K6"/>
<organism evidence="5 6">
    <name type="scientific">Jatropha curcas</name>
    <name type="common">Barbados nut</name>
    <dbReference type="NCBI Taxonomy" id="180498"/>
    <lineage>
        <taxon>Eukaryota</taxon>
        <taxon>Viridiplantae</taxon>
        <taxon>Streptophyta</taxon>
        <taxon>Embryophyta</taxon>
        <taxon>Tracheophyta</taxon>
        <taxon>Spermatophyta</taxon>
        <taxon>Magnoliopsida</taxon>
        <taxon>eudicotyledons</taxon>
        <taxon>Gunneridae</taxon>
        <taxon>Pentapetalae</taxon>
        <taxon>rosids</taxon>
        <taxon>fabids</taxon>
        <taxon>Malpighiales</taxon>
        <taxon>Euphorbiaceae</taxon>
        <taxon>Crotonoideae</taxon>
        <taxon>Jatropheae</taxon>
        <taxon>Jatropha</taxon>
    </lineage>
</organism>
<dbReference type="FunFam" id="1.25.40.10:FF:000344">
    <property type="entry name" value="Pentatricopeptide repeat-containing protein"/>
    <property type="match status" value="1"/>
</dbReference>
<feature type="repeat" description="PPR" evidence="3">
    <location>
        <begin position="511"/>
        <end position="545"/>
    </location>
</feature>
<evidence type="ECO:0000256" key="3">
    <source>
        <dbReference type="PROSITE-ProRule" id="PRU00708"/>
    </source>
</evidence>
<dbReference type="InterPro" id="IPR011990">
    <property type="entry name" value="TPR-like_helical_dom_sf"/>
</dbReference>
<dbReference type="FunFam" id="1.25.40.10:FF:000144">
    <property type="entry name" value="Pentatricopeptide repeat-containing protein, mitochondrial"/>
    <property type="match status" value="1"/>
</dbReference>
<dbReference type="InterPro" id="IPR002885">
    <property type="entry name" value="PPR_rpt"/>
</dbReference>
<feature type="repeat" description="PPR" evidence="3">
    <location>
        <begin position="308"/>
        <end position="342"/>
    </location>
</feature>
<dbReference type="Pfam" id="PF01535">
    <property type="entry name" value="PPR"/>
    <property type="match status" value="7"/>
</dbReference>
<evidence type="ECO:0000313" key="6">
    <source>
        <dbReference type="Proteomes" id="UP000027138"/>
    </source>
</evidence>
<dbReference type="Pfam" id="PF20431">
    <property type="entry name" value="E_motif"/>
    <property type="match status" value="1"/>
</dbReference>
<keyword evidence="6" id="KW-1185">Reference proteome</keyword>
<dbReference type="FunFam" id="1.25.40.10:FF:000366">
    <property type="entry name" value="Pentatricopeptide (PPR) repeat-containing protein"/>
    <property type="match status" value="1"/>
</dbReference>
<dbReference type="InterPro" id="IPR046960">
    <property type="entry name" value="PPR_At4g14850-like_plant"/>
</dbReference>
<dbReference type="PROSITE" id="PS51375">
    <property type="entry name" value="PPR"/>
    <property type="match status" value="7"/>
</dbReference>
<feature type="repeat" description="PPR" evidence="3">
    <location>
        <begin position="410"/>
        <end position="444"/>
    </location>
</feature>
<feature type="repeat" description="PPR" evidence="3">
    <location>
        <begin position="647"/>
        <end position="677"/>
    </location>
</feature>
<dbReference type="Proteomes" id="UP000027138">
    <property type="component" value="Unassembled WGS sequence"/>
</dbReference>
<evidence type="ECO:0000313" key="5">
    <source>
        <dbReference type="EMBL" id="KDP20037.1"/>
    </source>
</evidence>
<dbReference type="InterPro" id="IPR032867">
    <property type="entry name" value="DYW_dom"/>
</dbReference>
<name>A0A067J8K6_JATCU</name>
<dbReference type="OrthoDB" id="1859983at2759"/>
<evidence type="ECO:0000259" key="4">
    <source>
        <dbReference type="Pfam" id="PF14432"/>
    </source>
</evidence>
<evidence type="ECO:0000256" key="1">
    <source>
        <dbReference type="ARBA" id="ARBA00006643"/>
    </source>
</evidence>
<dbReference type="GO" id="GO:0009451">
    <property type="term" value="P:RNA modification"/>
    <property type="evidence" value="ECO:0007669"/>
    <property type="project" value="InterPro"/>
</dbReference>
<dbReference type="Pfam" id="PF14432">
    <property type="entry name" value="DYW_deaminase"/>
    <property type="match status" value="1"/>
</dbReference>
<evidence type="ECO:0000256" key="2">
    <source>
        <dbReference type="ARBA" id="ARBA00022737"/>
    </source>
</evidence>
<reference evidence="5 6" key="1">
    <citation type="journal article" date="2014" name="PLoS ONE">
        <title>Global Analysis of Gene Expression Profiles in Physic Nut (Jatropha curcas L.) Seedlings Exposed to Salt Stress.</title>
        <authorList>
            <person name="Zhang L."/>
            <person name="Zhang C."/>
            <person name="Wu P."/>
            <person name="Chen Y."/>
            <person name="Li M."/>
            <person name="Jiang H."/>
            <person name="Wu G."/>
        </authorList>
    </citation>
    <scope>NUCLEOTIDE SEQUENCE [LARGE SCALE GENOMIC DNA]</scope>
    <source>
        <strain evidence="6">cv. GZQX0401</strain>
        <tissue evidence="5">Young leaves</tissue>
    </source>
</reference>
<protein>
    <recommendedName>
        <fullName evidence="4">DYW domain-containing protein</fullName>
    </recommendedName>
</protein>
<feature type="repeat" description="PPR" evidence="3">
    <location>
        <begin position="103"/>
        <end position="138"/>
    </location>
</feature>
<dbReference type="GO" id="GO:0008270">
    <property type="term" value="F:zinc ion binding"/>
    <property type="evidence" value="ECO:0007669"/>
    <property type="project" value="InterPro"/>
</dbReference>
<comment type="similarity">
    <text evidence="1">Belongs to the PPR family. PCMP-H subfamily.</text>
</comment>
<feature type="repeat" description="PPR" evidence="3">
    <location>
        <begin position="612"/>
        <end position="646"/>
    </location>
</feature>
<dbReference type="Pfam" id="PF13041">
    <property type="entry name" value="PPR_2"/>
    <property type="match status" value="2"/>
</dbReference>
<dbReference type="GO" id="GO:0003723">
    <property type="term" value="F:RNA binding"/>
    <property type="evidence" value="ECO:0007669"/>
    <property type="project" value="InterPro"/>
</dbReference>
<dbReference type="NCBIfam" id="TIGR00756">
    <property type="entry name" value="PPR"/>
    <property type="match status" value="5"/>
</dbReference>
<feature type="repeat" description="PPR" evidence="3">
    <location>
        <begin position="174"/>
        <end position="208"/>
    </location>
</feature>
<sequence>MYEKLLCNLFNFCFKFLGPFIEKVNLQNATYNSLQTKQAIGILLQACAHNKDIETGRKIHEIVSKYGQYRNDCVLNNRLITMYAMCGSALDSFLLFDNLQKKNLFQWNALISGYTRNELYFDALNVFVEMIRETEFKPDNFTFPCVIKACGGVLDAGLGKVIHGMVIKMGLVSDVFVGNALVAMYGKCRLIDEAVEVFDCMPVRNLVSWNSIISGFSENGFSRQSLNMLVEMLVGEEGLLPDVATMVTVLPVCAREAEVDLGMGIHGFAVKLRLSNEVTVNNALIDMYSKSGYLFEAQLLFDKTNSKNVVSWNTMIGGLSKEGYIYKSFDLLRKMQMQGNVEANEVTLLNIMPVCLGNSQLRSLKELHGYSIRHGFQYHELVANAFIAAYAKCGLLSSVECVFNSMETKTVSSWNALIVAYVQNGDPRQALSSYTQMICSGLEPDWFSICSLLLACVHQKSLHYGKEVHGFVVRNRLEKDPFIGVSLLSLYIHFGKLSFARLLFEGMENKSLVSWNAMISGYSQNGFPEEALSLFRKLLSSRIKPCDISIVSVLGACSQRSALRLGKETHCYALKSLLLEDVFVGCSIVDMYAKNGCITESRRVFDGLRDKNLILWNAIIAAYGVHGHGKEAIDLFEKMKKVGKIPDSVTFLGILTACSHAGLVEEGLNYFKEMRNSHAIEPKLEHYSCVVDMLGRAGGFNDALRFVDKMPVQPDSRIWSSLLSSCISFGNLEMGERVALKLLELEPKKAENYVLLSNLYARWGRWDDVRKVRQVMKDIGLKKDAGCSWIELGGNVYSFIVGDNLSPKSEEIRSIWRRLEKEISKVGYKPNTASVFHEVEEEKKIKILRGHSEKLAITFGLLKTNKGTTLRIFKNLRICVDCHNAAKLISKVVQREIIIRDNKRFHHFRDGLCSCGDYW</sequence>
<dbReference type="EMBL" id="KK920209">
    <property type="protein sequence ID" value="KDP20037.1"/>
    <property type="molecule type" value="Genomic_DNA"/>
</dbReference>
<dbReference type="FunFam" id="1.25.40.10:FF:000361">
    <property type="entry name" value="Pentatricopeptide repeat-containing protein chloroplastic"/>
    <property type="match status" value="2"/>
</dbReference>
<gene>
    <name evidence="5" type="ORF">JCGZ_05806</name>
</gene>